<evidence type="ECO:0000313" key="4">
    <source>
        <dbReference type="Proteomes" id="UP001210380"/>
    </source>
</evidence>
<keyword evidence="4" id="KW-1185">Reference proteome</keyword>
<feature type="transmembrane region" description="Helical" evidence="2">
    <location>
        <begin position="287"/>
        <end position="309"/>
    </location>
</feature>
<evidence type="ECO:0000256" key="1">
    <source>
        <dbReference type="SAM" id="MobiDB-lite"/>
    </source>
</evidence>
<evidence type="ECO:0000313" key="3">
    <source>
        <dbReference type="EMBL" id="MDA3625387.1"/>
    </source>
</evidence>
<name>A0ABT4UUJ4_9PSEU</name>
<accession>A0ABT4UUJ4</accession>
<organism evidence="3 4">
    <name type="scientific">Saccharopolyspora oryzae</name>
    <dbReference type="NCBI Taxonomy" id="2997343"/>
    <lineage>
        <taxon>Bacteria</taxon>
        <taxon>Bacillati</taxon>
        <taxon>Actinomycetota</taxon>
        <taxon>Actinomycetes</taxon>
        <taxon>Pseudonocardiales</taxon>
        <taxon>Pseudonocardiaceae</taxon>
        <taxon>Saccharopolyspora</taxon>
    </lineage>
</organism>
<dbReference type="RefSeq" id="WP_270947962.1">
    <property type="nucleotide sequence ID" value="NZ_JAQGLA010000008.1"/>
</dbReference>
<feature type="transmembrane region" description="Helical" evidence="2">
    <location>
        <begin position="315"/>
        <end position="336"/>
    </location>
</feature>
<feature type="transmembrane region" description="Helical" evidence="2">
    <location>
        <begin position="106"/>
        <end position="131"/>
    </location>
</feature>
<feature type="region of interest" description="Disordered" evidence="1">
    <location>
        <begin position="1"/>
        <end position="25"/>
    </location>
</feature>
<reference evidence="3 4" key="1">
    <citation type="submission" date="2022-11" db="EMBL/GenBank/DDBJ databases">
        <title>Draft genome sequence of Saccharopolyspora sp. WRP15-2 isolated from rhizosphere soils of wild rice in Thailand.</title>
        <authorList>
            <person name="Duangmal K."/>
            <person name="Kammanee S."/>
            <person name="Muangham S."/>
        </authorList>
    </citation>
    <scope>NUCLEOTIDE SEQUENCE [LARGE SCALE GENOMIC DNA]</scope>
    <source>
        <strain evidence="3 4">WRP15-2</strain>
    </source>
</reference>
<keyword evidence="2" id="KW-0472">Membrane</keyword>
<feature type="transmembrane region" description="Helical" evidence="2">
    <location>
        <begin position="67"/>
        <end position="86"/>
    </location>
</feature>
<keyword evidence="2" id="KW-1133">Transmembrane helix</keyword>
<feature type="transmembrane region" description="Helical" evidence="2">
    <location>
        <begin position="40"/>
        <end position="60"/>
    </location>
</feature>
<dbReference type="Proteomes" id="UP001210380">
    <property type="component" value="Unassembled WGS sequence"/>
</dbReference>
<protein>
    <submittedName>
        <fullName evidence="3">Uncharacterized protein</fullName>
    </submittedName>
</protein>
<sequence length="374" mass="39528">MTNREHLAEVLPAPPESGTEVSAVPGKPSAAPEFVSGRRAASLVLGALSVVVLPASGLLLGSAAAPGFSLVWAAVWIGIAAVGWVLDQRTPRRWAGWALLAAVPQAVVDLTFAAPLGLLGLVVLVVAPLVARVAQRRCSALASDLAELDVETVLPAGSARLRIGRDRVVLVRDVPGGSGNHALPLAELALAQPGEIDADEAWWPLPGGVGVRLRRGPAVRLVAGKQQWVLPVEDPRLVAAIVRRRGTAAWSLRTGPQDLPAWQALRKWVFARTTTYRGGPKALANPAFRAPVGFLAAMLGSMLLATAFGRALTDPGLWIVGIAALAIGAYFVVAWLRVRSRLEFAELQQLPPHSPPWGDLRPGIAPIPAWRPWS</sequence>
<evidence type="ECO:0000256" key="2">
    <source>
        <dbReference type="SAM" id="Phobius"/>
    </source>
</evidence>
<proteinExistence type="predicted"/>
<keyword evidence="2" id="KW-0812">Transmembrane</keyword>
<gene>
    <name evidence="3" type="ORF">OU415_08065</name>
</gene>
<comment type="caution">
    <text evidence="3">The sequence shown here is derived from an EMBL/GenBank/DDBJ whole genome shotgun (WGS) entry which is preliminary data.</text>
</comment>
<dbReference type="EMBL" id="JAQGLA010000008">
    <property type="protein sequence ID" value="MDA3625387.1"/>
    <property type="molecule type" value="Genomic_DNA"/>
</dbReference>